<evidence type="ECO:0000313" key="2">
    <source>
        <dbReference type="EMBL" id="CUR61274.1"/>
    </source>
</evidence>
<feature type="compositionally biased region" description="Polar residues" evidence="1">
    <location>
        <begin position="301"/>
        <end position="310"/>
    </location>
</feature>
<gene>
    <name evidence="2" type="ORF">NOCA1240377</name>
</gene>
<organism evidence="2">
    <name type="scientific">metagenome</name>
    <dbReference type="NCBI Taxonomy" id="256318"/>
    <lineage>
        <taxon>unclassified sequences</taxon>
        <taxon>metagenomes</taxon>
    </lineage>
</organism>
<evidence type="ECO:0000256" key="1">
    <source>
        <dbReference type="SAM" id="MobiDB-lite"/>
    </source>
</evidence>
<feature type="region of interest" description="Disordered" evidence="1">
    <location>
        <begin position="301"/>
        <end position="327"/>
    </location>
</feature>
<accession>A0A2P2CH03</accession>
<dbReference type="EMBL" id="CZKB01000017">
    <property type="protein sequence ID" value="CUR61274.1"/>
    <property type="molecule type" value="Genomic_DNA"/>
</dbReference>
<name>A0A2P2CH03_9ZZZZ</name>
<protein>
    <submittedName>
        <fullName evidence="2">Uncharacterized protein</fullName>
    </submittedName>
</protein>
<proteinExistence type="predicted"/>
<sequence>MLAPGLHGDVLGGRLHGAGVDGGGDRGVEVDHHRGLQRVVALETGQLDDLLHEPREPVALGEHPGREALDRLRVVGGVRDGLCEQPDRAHRRLQLVADVGHEVAAHGLDPPLAGAVLDEGQHQPGAQRRDARGQRAGGAAVGGRQVELALADLPVASDLGDHVEQLRHDQGVAAHQPEGVRRRGGLEDVVGRVDDDRAGAQDAEHGGDTGLHDRLLHRRHGVPLAVADVPREHCATCHDGPDDRGQPGLHRRIHALIVRIGHPRPDRMDAELRVFMRRSPGTHICSLRLPTVPACVRLSMTSSTASSPTCPRSAGRSRSPYERPPRH</sequence>
<feature type="region of interest" description="Disordered" evidence="1">
    <location>
        <begin position="113"/>
        <end position="140"/>
    </location>
</feature>
<reference evidence="2" key="1">
    <citation type="submission" date="2015-08" db="EMBL/GenBank/DDBJ databases">
        <authorList>
            <person name="Babu N.S."/>
            <person name="Beckwith C.J."/>
            <person name="Beseler K.G."/>
            <person name="Brison A."/>
            <person name="Carone J.V."/>
            <person name="Caskin T.P."/>
            <person name="Diamond M."/>
            <person name="Durham M.E."/>
            <person name="Foxe J.M."/>
            <person name="Go M."/>
            <person name="Henderson B.A."/>
            <person name="Jones I.B."/>
            <person name="McGettigan J.A."/>
            <person name="Micheletti S.J."/>
            <person name="Nasrallah M.E."/>
            <person name="Ortiz D."/>
            <person name="Piller C.R."/>
            <person name="Privatt S.R."/>
            <person name="Schneider S.L."/>
            <person name="Sharp S."/>
            <person name="Smith T.C."/>
            <person name="Stanton J.D."/>
            <person name="Ullery H.E."/>
            <person name="Wilson R.J."/>
            <person name="Serrano M.G."/>
            <person name="Buck G."/>
            <person name="Lee V."/>
            <person name="Wang Y."/>
            <person name="Carvalho R."/>
            <person name="Voegtly L."/>
            <person name="Shi R."/>
            <person name="Duckworth R."/>
            <person name="Johnson A."/>
            <person name="Loviza R."/>
            <person name="Walstead R."/>
            <person name="Shah Z."/>
            <person name="Kiflezghi M."/>
            <person name="Wade K."/>
            <person name="Ball S.L."/>
            <person name="Bradley K.W."/>
            <person name="Asai D.J."/>
            <person name="Bowman C.A."/>
            <person name="Russell D.A."/>
            <person name="Pope W.H."/>
            <person name="Jacobs-Sera D."/>
            <person name="Hendrix R.W."/>
            <person name="Hatfull G.F."/>
        </authorList>
    </citation>
    <scope>NUCLEOTIDE SEQUENCE</scope>
</reference>
<dbReference type="AlphaFoldDB" id="A0A2P2CH03"/>